<keyword evidence="1 6" id="KW-0963">Cytoplasm</keyword>
<dbReference type="InterPro" id="IPR013849">
    <property type="entry name" value="DNA_helicase_Holl-junc_RuvA_I"/>
</dbReference>
<comment type="subunit">
    <text evidence="6">Homotetramer. Forms an RuvA(8)-RuvB(12)-Holliday junction (HJ) complex. HJ DNA is sandwiched between 2 RuvA tetramers; dsDNA enters through RuvA and exits via RuvB. An RuvB hexamer assembles on each DNA strand where it exits the tetramer. Each RuvB hexamer is contacted by two RuvA subunits (via domain III) on 2 adjacent RuvB subunits; this complex drives branch migration. In the full resolvosome a probable DNA-RuvA(4)-RuvB(12)-RuvC(2) complex forms which resolves the HJ.</text>
</comment>
<dbReference type="Gene3D" id="1.10.8.10">
    <property type="entry name" value="DNA helicase RuvA subunit, C-terminal domain"/>
    <property type="match status" value="1"/>
</dbReference>
<dbReference type="GO" id="GO:0009378">
    <property type="term" value="F:four-way junction helicase activity"/>
    <property type="evidence" value="ECO:0007669"/>
    <property type="project" value="InterPro"/>
</dbReference>
<sequence length="192" mass="21481">MIAKLRGKLHEKKPNSIILDVNGIFFEISISLNCFTALPDLNSELIISTYTIVREDGISIYGFLNDDEKRLFLLLNSVSKVGPKLAISILSTCEIVKLKSAIKNRDINLIATAPGVGKKTAERIILELRDKIEEFEVAMDENAGGLDDDIISALVNLGYKKVDASSALKRLDERYKTFEERLREALKLLNKL</sequence>
<comment type="subcellular location">
    <subcellularLocation>
        <location evidence="6">Cytoplasm</location>
    </subcellularLocation>
</comment>
<dbReference type="HAMAP" id="MF_00031">
    <property type="entry name" value="DNA_HJ_migration_RuvA"/>
    <property type="match status" value="1"/>
</dbReference>
<evidence type="ECO:0000256" key="7">
    <source>
        <dbReference type="SAM" id="Coils"/>
    </source>
</evidence>
<evidence type="ECO:0000313" key="11">
    <source>
        <dbReference type="Proteomes" id="UP000242881"/>
    </source>
</evidence>
<evidence type="ECO:0000259" key="8">
    <source>
        <dbReference type="Pfam" id="PF01330"/>
    </source>
</evidence>
<evidence type="ECO:0000256" key="6">
    <source>
        <dbReference type="HAMAP-Rule" id="MF_00031"/>
    </source>
</evidence>
<evidence type="ECO:0000256" key="4">
    <source>
        <dbReference type="ARBA" id="ARBA00023172"/>
    </source>
</evidence>
<dbReference type="Gene3D" id="2.40.50.140">
    <property type="entry name" value="Nucleic acid-binding proteins"/>
    <property type="match status" value="1"/>
</dbReference>
<feature type="region of interest" description="Domain III" evidence="6">
    <location>
        <begin position="146"/>
        <end position="192"/>
    </location>
</feature>
<feature type="domain" description="Holliday junction DNA helicase RuvA C-terminal" evidence="9">
    <location>
        <begin position="148"/>
        <end position="189"/>
    </location>
</feature>
<dbReference type="Pfam" id="PF14520">
    <property type="entry name" value="HHH_5"/>
    <property type="match status" value="1"/>
</dbReference>
<evidence type="ECO:0000259" key="9">
    <source>
        <dbReference type="Pfam" id="PF07499"/>
    </source>
</evidence>
<comment type="function">
    <text evidence="6">The RuvA-RuvB-RuvC complex processes Holliday junction (HJ) DNA during genetic recombination and DNA repair, while the RuvA-RuvB complex plays an important role in the rescue of blocked DNA replication forks via replication fork reversal (RFR). RuvA specifically binds to HJ cruciform DNA, conferring on it an open structure. The RuvB hexamer acts as an ATP-dependent pump, pulling dsDNA into and through the RuvAB complex. HJ branch migration allows RuvC to scan DNA until it finds its consensus sequence, where it cleaves and resolves the cruciform DNA.</text>
</comment>
<dbReference type="Proteomes" id="UP000242881">
    <property type="component" value="Unassembled WGS sequence"/>
</dbReference>
<evidence type="ECO:0000256" key="3">
    <source>
        <dbReference type="ARBA" id="ARBA00023125"/>
    </source>
</evidence>
<dbReference type="RefSeq" id="WP_424605257.1">
    <property type="nucleotide sequence ID" value="NZ_JBNAVA010000003.1"/>
</dbReference>
<dbReference type="SUPFAM" id="SSF46929">
    <property type="entry name" value="DNA helicase RuvA subunit, C-terminal domain"/>
    <property type="match status" value="1"/>
</dbReference>
<keyword evidence="3 6" id="KW-0238">DNA-binding</keyword>
<dbReference type="GO" id="GO:0005737">
    <property type="term" value="C:cytoplasm"/>
    <property type="evidence" value="ECO:0007669"/>
    <property type="project" value="UniProtKB-SubCell"/>
</dbReference>
<comment type="similarity">
    <text evidence="6">Belongs to the RuvA family.</text>
</comment>
<reference evidence="10 11" key="1">
    <citation type="submission" date="2018-01" db="EMBL/GenBank/DDBJ databases">
        <title>Metagenomic assembled genomes from two thermal pools in the Uzon Caldera, Kamchatka, Russia.</title>
        <authorList>
            <person name="Wilkins L."/>
            <person name="Ettinger C."/>
        </authorList>
    </citation>
    <scope>NUCLEOTIDE SEQUENCE [LARGE SCALE GENOMIC DNA]</scope>
    <source>
        <strain evidence="10">ZAV-05</strain>
    </source>
</reference>
<dbReference type="AlphaFoldDB" id="A0A2J6WJW6"/>
<keyword evidence="2 6" id="KW-0227">DNA damage</keyword>
<organism evidence="10 11">
    <name type="scientific">Calditerrivibrio nitroreducens</name>
    <dbReference type="NCBI Taxonomy" id="477976"/>
    <lineage>
        <taxon>Bacteria</taxon>
        <taxon>Pseudomonadati</taxon>
        <taxon>Deferribacterota</taxon>
        <taxon>Deferribacteres</taxon>
        <taxon>Deferribacterales</taxon>
        <taxon>Calditerrivibrionaceae</taxon>
    </lineage>
</organism>
<feature type="coiled-coil region" evidence="7">
    <location>
        <begin position="118"/>
        <end position="188"/>
    </location>
</feature>
<evidence type="ECO:0000313" key="10">
    <source>
        <dbReference type="EMBL" id="PMP70684.1"/>
    </source>
</evidence>
<keyword evidence="5 6" id="KW-0234">DNA repair</keyword>
<dbReference type="Pfam" id="PF07499">
    <property type="entry name" value="RuvA_C"/>
    <property type="match status" value="1"/>
</dbReference>
<dbReference type="Gene3D" id="1.10.150.20">
    <property type="entry name" value="5' to 3' exonuclease, C-terminal subdomain"/>
    <property type="match status" value="1"/>
</dbReference>
<dbReference type="GO" id="GO:0005524">
    <property type="term" value="F:ATP binding"/>
    <property type="evidence" value="ECO:0007669"/>
    <property type="project" value="InterPro"/>
</dbReference>
<gene>
    <name evidence="6 10" type="primary">ruvA</name>
    <name evidence="10" type="ORF">C0187_05095</name>
</gene>
<dbReference type="InterPro" id="IPR011114">
    <property type="entry name" value="RuvA_C"/>
</dbReference>
<protein>
    <recommendedName>
        <fullName evidence="6">Holliday junction branch migration complex subunit RuvA</fullName>
    </recommendedName>
</protein>
<dbReference type="InterPro" id="IPR010994">
    <property type="entry name" value="RuvA_2-like"/>
</dbReference>
<dbReference type="GO" id="GO:0009379">
    <property type="term" value="C:Holliday junction helicase complex"/>
    <property type="evidence" value="ECO:0007669"/>
    <property type="project" value="InterPro"/>
</dbReference>
<keyword evidence="7" id="KW-0175">Coiled coil</keyword>
<comment type="domain">
    <text evidence="6">Has three domains with a flexible linker between the domains II and III and assumes an 'L' shape. Domain III is highly mobile and contacts RuvB.</text>
</comment>
<dbReference type="InterPro" id="IPR000085">
    <property type="entry name" value="RuvA"/>
</dbReference>
<evidence type="ECO:0000256" key="5">
    <source>
        <dbReference type="ARBA" id="ARBA00023204"/>
    </source>
</evidence>
<comment type="caution">
    <text evidence="6">Lacks conserved residue(s) required for the propagation of feature annotation.</text>
</comment>
<feature type="region of interest" description="Domain I" evidence="6">
    <location>
        <begin position="1"/>
        <end position="64"/>
    </location>
</feature>
<evidence type="ECO:0000256" key="1">
    <source>
        <dbReference type="ARBA" id="ARBA00022490"/>
    </source>
</evidence>
<name>A0A2J6WJW6_9BACT</name>
<dbReference type="EMBL" id="PNIN01000050">
    <property type="protein sequence ID" value="PMP70684.1"/>
    <property type="molecule type" value="Genomic_DNA"/>
</dbReference>
<dbReference type="GO" id="GO:0006310">
    <property type="term" value="P:DNA recombination"/>
    <property type="evidence" value="ECO:0007669"/>
    <property type="project" value="UniProtKB-UniRule"/>
</dbReference>
<dbReference type="GO" id="GO:0048476">
    <property type="term" value="C:Holliday junction resolvase complex"/>
    <property type="evidence" value="ECO:0007669"/>
    <property type="project" value="UniProtKB-UniRule"/>
</dbReference>
<evidence type="ECO:0000256" key="2">
    <source>
        <dbReference type="ARBA" id="ARBA00022763"/>
    </source>
</evidence>
<proteinExistence type="inferred from homology"/>
<keyword evidence="4 6" id="KW-0233">DNA recombination</keyword>
<dbReference type="InterPro" id="IPR012340">
    <property type="entry name" value="NA-bd_OB-fold"/>
</dbReference>
<dbReference type="GO" id="GO:0006281">
    <property type="term" value="P:DNA repair"/>
    <property type="evidence" value="ECO:0007669"/>
    <property type="project" value="UniProtKB-UniRule"/>
</dbReference>
<dbReference type="Pfam" id="PF01330">
    <property type="entry name" value="RuvA_N"/>
    <property type="match status" value="1"/>
</dbReference>
<feature type="domain" description="DNA helicase Holliday junction RuvA type" evidence="8">
    <location>
        <begin position="1"/>
        <end position="62"/>
    </location>
</feature>
<dbReference type="NCBIfam" id="TIGR00084">
    <property type="entry name" value="ruvA"/>
    <property type="match status" value="1"/>
</dbReference>
<accession>A0A2J6WJW6</accession>
<dbReference type="InterPro" id="IPR036267">
    <property type="entry name" value="RuvA_C_sf"/>
</dbReference>
<dbReference type="GO" id="GO:0000400">
    <property type="term" value="F:four-way junction DNA binding"/>
    <property type="evidence" value="ECO:0007669"/>
    <property type="project" value="UniProtKB-UniRule"/>
</dbReference>
<dbReference type="CDD" id="cd14332">
    <property type="entry name" value="UBA_RuvA_C"/>
    <property type="match status" value="1"/>
</dbReference>
<dbReference type="SUPFAM" id="SSF47781">
    <property type="entry name" value="RuvA domain 2-like"/>
    <property type="match status" value="1"/>
</dbReference>
<comment type="caution">
    <text evidence="10">The sequence shown here is derived from an EMBL/GenBank/DDBJ whole genome shotgun (WGS) entry which is preliminary data.</text>
</comment>
<dbReference type="SUPFAM" id="SSF50249">
    <property type="entry name" value="Nucleic acid-binding proteins"/>
    <property type="match status" value="1"/>
</dbReference>